<reference evidence="2" key="1">
    <citation type="submission" date="2025-08" db="UniProtKB">
        <authorList>
            <consortium name="Ensembl"/>
        </authorList>
    </citation>
    <scope>IDENTIFICATION</scope>
</reference>
<name>A0A8C0UC79_CYACU</name>
<dbReference type="Proteomes" id="UP000694410">
    <property type="component" value="Unplaced"/>
</dbReference>
<dbReference type="GO" id="GO:0006694">
    <property type="term" value="P:steroid biosynthetic process"/>
    <property type="evidence" value="ECO:0007669"/>
    <property type="project" value="InterPro"/>
</dbReference>
<dbReference type="InterPro" id="IPR036291">
    <property type="entry name" value="NAD(P)-bd_dom_sf"/>
</dbReference>
<protein>
    <recommendedName>
        <fullName evidence="1">3-beta hydroxysteroid dehydrogenase/isomerase domain-containing protein</fullName>
    </recommendedName>
</protein>
<sequence length="234" mass="25837">MILRPNLKILGQKLKILGQIWPILTRISPILAVPDRIFSGIFPEIPGIPEIPRWILMISRQNLKILGQNLKILGQKLKILGQIWPILAVPGRIFSGIFPEIPKIPGIPAEFCLFQGLVMVVTGGSGFLGSHLVQVLLEAEPELRELRILDVNPDPEIVPERHRSRVRFFHGDVADFGALGAVFGGARVVFHSASLVDVWGNCSPEAIARVNVLGKLGWTGMDWDGLGWTGRDWG</sequence>
<dbReference type="SUPFAM" id="SSF51735">
    <property type="entry name" value="NAD(P)-binding Rossmann-fold domains"/>
    <property type="match status" value="1"/>
</dbReference>
<feature type="domain" description="3-beta hydroxysteroid dehydrogenase/isomerase" evidence="1">
    <location>
        <begin position="120"/>
        <end position="214"/>
    </location>
</feature>
<evidence type="ECO:0000259" key="1">
    <source>
        <dbReference type="Pfam" id="PF01073"/>
    </source>
</evidence>
<organism evidence="2 3">
    <name type="scientific">Cyanistes caeruleus</name>
    <name type="common">Eurasian blue tit</name>
    <name type="synonym">Parus caeruleus</name>
    <dbReference type="NCBI Taxonomy" id="156563"/>
    <lineage>
        <taxon>Eukaryota</taxon>
        <taxon>Metazoa</taxon>
        <taxon>Chordata</taxon>
        <taxon>Craniata</taxon>
        <taxon>Vertebrata</taxon>
        <taxon>Euteleostomi</taxon>
        <taxon>Archelosauria</taxon>
        <taxon>Archosauria</taxon>
        <taxon>Dinosauria</taxon>
        <taxon>Saurischia</taxon>
        <taxon>Theropoda</taxon>
        <taxon>Coelurosauria</taxon>
        <taxon>Aves</taxon>
        <taxon>Neognathae</taxon>
        <taxon>Neoaves</taxon>
        <taxon>Telluraves</taxon>
        <taxon>Australaves</taxon>
        <taxon>Passeriformes</taxon>
        <taxon>Paridae</taxon>
        <taxon>Cyanistes</taxon>
    </lineage>
</organism>
<proteinExistence type="predicted"/>
<dbReference type="Ensembl" id="ENSCCET00000008742.1">
    <property type="protein sequence ID" value="ENSCCEP00000005270.1"/>
    <property type="gene ID" value="ENSCCEG00000005831.1"/>
</dbReference>
<dbReference type="GO" id="GO:0016616">
    <property type="term" value="F:oxidoreductase activity, acting on the CH-OH group of donors, NAD or NADP as acceptor"/>
    <property type="evidence" value="ECO:0007669"/>
    <property type="project" value="InterPro"/>
</dbReference>
<reference evidence="2" key="2">
    <citation type="submission" date="2025-09" db="UniProtKB">
        <authorList>
            <consortium name="Ensembl"/>
        </authorList>
    </citation>
    <scope>IDENTIFICATION</scope>
</reference>
<dbReference type="Pfam" id="PF01073">
    <property type="entry name" value="3Beta_HSD"/>
    <property type="match status" value="1"/>
</dbReference>
<accession>A0A8C0UC79</accession>
<dbReference type="InterPro" id="IPR002225">
    <property type="entry name" value="3Beta_OHSteriod_DH/Estase"/>
</dbReference>
<dbReference type="AlphaFoldDB" id="A0A8C0UC79"/>
<evidence type="ECO:0000313" key="3">
    <source>
        <dbReference type="Proteomes" id="UP000694410"/>
    </source>
</evidence>
<keyword evidence="3" id="KW-1185">Reference proteome</keyword>
<dbReference type="Gene3D" id="3.40.50.720">
    <property type="entry name" value="NAD(P)-binding Rossmann-like Domain"/>
    <property type="match status" value="1"/>
</dbReference>
<evidence type="ECO:0000313" key="2">
    <source>
        <dbReference type="Ensembl" id="ENSCCEP00000005270.1"/>
    </source>
</evidence>